<proteinExistence type="predicted"/>
<name>A0A075VSY8_9VIRU</name>
<feature type="compositionally biased region" description="Low complexity" evidence="1">
    <location>
        <begin position="13"/>
        <end position="26"/>
    </location>
</feature>
<feature type="transmembrane region" description="Helical" evidence="2">
    <location>
        <begin position="133"/>
        <end position="158"/>
    </location>
</feature>
<evidence type="ECO:0000256" key="2">
    <source>
        <dbReference type="SAM" id="Phobius"/>
    </source>
</evidence>
<sequence length="187" mass="20180">MNEGNQSTTPEWSTSTDSRNASSSDTEQNDDGDYGTSTLESEDRSWSYGESSSSGGMPEANQSTTTELSTSTDLGNLPDSDIKQNAAGDFGTSTVGSGDRWLGYEDSASSEHVSQFNRTATTESSTRSDAGNVGLLFILCIVILVCFICLCIVTLILIRVLKKKEKQLSINNDIEMVSPPAPRVWQK</sequence>
<keyword evidence="2" id="KW-0812">Transmembrane</keyword>
<accession>A0A075VSY8</accession>
<reference evidence="3" key="1">
    <citation type="submission" date="2014-04" db="EMBL/GenBank/DDBJ databases">
        <title>Identification and Characterization of Diadegma fenestrale Ichnovirus (DfIV) and Plasticity of Its Genome Expression Patterns in Parasitized Hosts.</title>
        <authorList>
            <person name="Kim J.I."/>
            <person name="Kwon M."/>
            <person name="Kim Y."/>
            <person name="Lee S.H."/>
        </authorList>
    </citation>
    <scope>NUCLEOTIDE SEQUENCE</scope>
    <source>
        <strain evidence="3">HARC</strain>
    </source>
</reference>
<protein>
    <submittedName>
        <fullName evidence="3">Uncharacterized protein</fullName>
    </submittedName>
</protein>
<dbReference type="EMBL" id="KJ767542">
    <property type="protein sequence ID" value="AIG88528.1"/>
    <property type="molecule type" value="Genomic_DNA"/>
</dbReference>
<keyword evidence="2" id="KW-1133">Transmembrane helix</keyword>
<feature type="region of interest" description="Disordered" evidence="1">
    <location>
        <begin position="1"/>
        <end position="91"/>
    </location>
</feature>
<keyword evidence="2" id="KW-0472">Membrane</keyword>
<feature type="compositionally biased region" description="Low complexity" evidence="1">
    <location>
        <begin position="46"/>
        <end position="72"/>
    </location>
</feature>
<feature type="compositionally biased region" description="Polar residues" evidence="1">
    <location>
        <begin position="1"/>
        <end position="12"/>
    </location>
</feature>
<organism evidence="3">
    <name type="scientific">Diadegma fenestrale ichnovirus</name>
    <dbReference type="NCBI Taxonomy" id="1428464"/>
    <lineage>
        <taxon>Viruses</taxon>
        <taxon>Viruses incertae sedis</taxon>
        <taxon>Polydnaviriformidae</taxon>
        <taxon>Ichnoviriform</taxon>
    </lineage>
</organism>
<evidence type="ECO:0000256" key="1">
    <source>
        <dbReference type="SAM" id="MobiDB-lite"/>
    </source>
</evidence>
<evidence type="ECO:0000313" key="3">
    <source>
        <dbReference type="EMBL" id="AIG88528.1"/>
    </source>
</evidence>